<sequence>MAASELSSQEPVGSETATAGGNEQSGYAAVSDVKPDMKEEGAATASAEEVKEGETAEGGAKESGQGAEGESQQEVDEEGKTKNKWWGGN</sequence>
<name>A0AA39YKZ0_9PEZI</name>
<evidence type="ECO:0000313" key="3">
    <source>
        <dbReference type="Proteomes" id="UP001174997"/>
    </source>
</evidence>
<protein>
    <submittedName>
        <fullName evidence="2">Uncharacterized protein</fullName>
    </submittedName>
</protein>
<proteinExistence type="predicted"/>
<feature type="compositionally biased region" description="Polar residues" evidence="1">
    <location>
        <begin position="1"/>
        <end position="25"/>
    </location>
</feature>
<accession>A0AA39YKZ0</accession>
<keyword evidence="3" id="KW-1185">Reference proteome</keyword>
<comment type="caution">
    <text evidence="2">The sequence shown here is derived from an EMBL/GenBank/DDBJ whole genome shotgun (WGS) entry which is preliminary data.</text>
</comment>
<evidence type="ECO:0000313" key="2">
    <source>
        <dbReference type="EMBL" id="KAK0654528.1"/>
    </source>
</evidence>
<evidence type="ECO:0000256" key="1">
    <source>
        <dbReference type="SAM" id="MobiDB-lite"/>
    </source>
</evidence>
<reference evidence="2" key="1">
    <citation type="submission" date="2023-06" db="EMBL/GenBank/DDBJ databases">
        <title>Genome-scale phylogeny and comparative genomics of the fungal order Sordariales.</title>
        <authorList>
            <consortium name="Lawrence Berkeley National Laboratory"/>
            <person name="Hensen N."/>
            <person name="Bonometti L."/>
            <person name="Westerberg I."/>
            <person name="Brannstrom I.O."/>
            <person name="Guillou S."/>
            <person name="Cros-Aarteil S."/>
            <person name="Calhoun S."/>
            <person name="Haridas S."/>
            <person name="Kuo A."/>
            <person name="Mondo S."/>
            <person name="Pangilinan J."/>
            <person name="Riley R."/>
            <person name="Labutti K."/>
            <person name="Andreopoulos B."/>
            <person name="Lipzen A."/>
            <person name="Chen C."/>
            <person name="Yanf M."/>
            <person name="Daum C."/>
            <person name="Ng V."/>
            <person name="Clum A."/>
            <person name="Steindorff A."/>
            <person name="Ohm R."/>
            <person name="Martin F."/>
            <person name="Silar P."/>
            <person name="Natvig D."/>
            <person name="Lalanne C."/>
            <person name="Gautier V."/>
            <person name="Ament-Velasquez S.L."/>
            <person name="Kruys A."/>
            <person name="Hutchinson M.I."/>
            <person name="Powell A.J."/>
            <person name="Barry K."/>
            <person name="Miller A.N."/>
            <person name="Grigoriev I.V."/>
            <person name="Debuchy R."/>
            <person name="Gladieux P."/>
            <person name="Thoren M.H."/>
            <person name="Johannesson H."/>
        </authorList>
    </citation>
    <scope>NUCLEOTIDE SEQUENCE</scope>
    <source>
        <strain evidence="2">CBS 307.81</strain>
    </source>
</reference>
<dbReference type="AlphaFoldDB" id="A0AA39YKZ0"/>
<dbReference type="Proteomes" id="UP001174997">
    <property type="component" value="Unassembled WGS sequence"/>
</dbReference>
<gene>
    <name evidence="2" type="ORF">QBC41DRAFT_238232</name>
</gene>
<dbReference type="EMBL" id="JAULSY010000216">
    <property type="protein sequence ID" value="KAK0654528.1"/>
    <property type="molecule type" value="Genomic_DNA"/>
</dbReference>
<organism evidence="2 3">
    <name type="scientific">Cercophora samala</name>
    <dbReference type="NCBI Taxonomy" id="330535"/>
    <lineage>
        <taxon>Eukaryota</taxon>
        <taxon>Fungi</taxon>
        <taxon>Dikarya</taxon>
        <taxon>Ascomycota</taxon>
        <taxon>Pezizomycotina</taxon>
        <taxon>Sordariomycetes</taxon>
        <taxon>Sordariomycetidae</taxon>
        <taxon>Sordariales</taxon>
        <taxon>Lasiosphaeriaceae</taxon>
        <taxon>Cercophora</taxon>
    </lineage>
</organism>
<feature type="region of interest" description="Disordered" evidence="1">
    <location>
        <begin position="1"/>
        <end position="89"/>
    </location>
</feature>